<dbReference type="Pfam" id="PF00361">
    <property type="entry name" value="Proton_antipo_M"/>
    <property type="match status" value="1"/>
</dbReference>
<comment type="subcellular location">
    <subcellularLocation>
        <location evidence="2 17">Mitochondrion membrane</location>
        <topology evidence="2 17">Multi-pass membrane protein</topology>
    </subcellularLocation>
</comment>
<feature type="transmembrane region" description="Helical" evidence="17">
    <location>
        <begin position="32"/>
        <end position="54"/>
    </location>
</feature>
<evidence type="ECO:0000256" key="4">
    <source>
        <dbReference type="ARBA" id="ARBA00012944"/>
    </source>
</evidence>
<name>A0A3S5HLN4_9HYME</name>
<evidence type="ECO:0000256" key="17">
    <source>
        <dbReference type="RuleBase" id="RU003297"/>
    </source>
</evidence>
<evidence type="ECO:0000256" key="2">
    <source>
        <dbReference type="ARBA" id="ARBA00004225"/>
    </source>
</evidence>
<feature type="transmembrane region" description="Helical" evidence="17">
    <location>
        <begin position="86"/>
        <end position="106"/>
    </location>
</feature>
<dbReference type="GO" id="GO:0031966">
    <property type="term" value="C:mitochondrial membrane"/>
    <property type="evidence" value="ECO:0007669"/>
    <property type="project" value="UniProtKB-SubCell"/>
</dbReference>
<dbReference type="AlphaFoldDB" id="A0A3S5HLN4"/>
<evidence type="ECO:0000256" key="14">
    <source>
        <dbReference type="ARBA" id="ARBA00023128"/>
    </source>
</evidence>
<dbReference type="GO" id="GO:0008137">
    <property type="term" value="F:NADH dehydrogenase (ubiquinone) activity"/>
    <property type="evidence" value="ECO:0007669"/>
    <property type="project" value="UniProtKB-UniRule"/>
</dbReference>
<feature type="transmembrane region" description="Helical" evidence="17">
    <location>
        <begin position="112"/>
        <end position="131"/>
    </location>
</feature>
<keyword evidence="15 17" id="KW-0472">Membrane</keyword>
<evidence type="ECO:0000256" key="10">
    <source>
        <dbReference type="ARBA" id="ARBA00022982"/>
    </source>
</evidence>
<evidence type="ECO:0000256" key="1">
    <source>
        <dbReference type="ARBA" id="ARBA00003257"/>
    </source>
</evidence>
<comment type="function">
    <text evidence="17">Core subunit of the mitochondrial membrane respiratory chain NADH dehydrogenase (Complex I) which catalyzes electron transfer from NADH through the respiratory chain, using ubiquinone as an electron acceptor. Essential for the catalytic activity and assembly of complex I.</text>
</comment>
<comment type="function">
    <text evidence="1">Core subunit of the mitochondrial membrane respiratory chain NADH dehydrogenase (Complex I) that is believed to belong to the minimal assembly required for catalysis. Complex I functions in the transfer of electrons from NADH to the respiratory chain. The immediate electron acceptor for the enzyme is believed to be ubiquinone.</text>
</comment>
<evidence type="ECO:0000256" key="15">
    <source>
        <dbReference type="ARBA" id="ARBA00023136"/>
    </source>
</evidence>
<feature type="transmembrane region" description="Helical" evidence="17">
    <location>
        <begin position="181"/>
        <end position="207"/>
    </location>
</feature>
<feature type="transmembrane region" description="Helical" evidence="17">
    <location>
        <begin position="6"/>
        <end position="25"/>
    </location>
</feature>
<keyword evidence="14 17" id="KW-0496">Mitochondrion</keyword>
<evidence type="ECO:0000313" key="19">
    <source>
        <dbReference type="EMBL" id="AZL93124.1"/>
    </source>
</evidence>
<dbReference type="PANTHER" id="PTHR43507:SF20">
    <property type="entry name" value="NADH-UBIQUINONE OXIDOREDUCTASE CHAIN 4"/>
    <property type="match status" value="1"/>
</dbReference>
<keyword evidence="11 17" id="KW-1133">Transmembrane helix</keyword>
<comment type="similarity">
    <text evidence="3 17">Belongs to the complex I subunit 4 family.</text>
</comment>
<feature type="transmembrane region" description="Helical" evidence="17">
    <location>
        <begin position="138"/>
        <end position="161"/>
    </location>
</feature>
<dbReference type="PANTHER" id="PTHR43507">
    <property type="entry name" value="NADH-UBIQUINONE OXIDOREDUCTASE CHAIN 4"/>
    <property type="match status" value="1"/>
</dbReference>
<dbReference type="GO" id="GO:0003954">
    <property type="term" value="F:NADH dehydrogenase activity"/>
    <property type="evidence" value="ECO:0007669"/>
    <property type="project" value="TreeGrafter"/>
</dbReference>
<dbReference type="InterPro" id="IPR003918">
    <property type="entry name" value="NADH_UbQ_OxRdtase"/>
</dbReference>
<dbReference type="GO" id="GO:0042773">
    <property type="term" value="P:ATP synthesis coupled electron transport"/>
    <property type="evidence" value="ECO:0007669"/>
    <property type="project" value="InterPro"/>
</dbReference>
<evidence type="ECO:0000256" key="7">
    <source>
        <dbReference type="ARBA" id="ARBA00022660"/>
    </source>
</evidence>
<feature type="transmembrane region" description="Helical" evidence="17">
    <location>
        <begin position="276"/>
        <end position="298"/>
    </location>
</feature>
<comment type="catalytic activity">
    <reaction evidence="16 17">
        <text>a ubiquinone + NADH + 5 H(+)(in) = a ubiquinol + NAD(+) + 4 H(+)(out)</text>
        <dbReference type="Rhea" id="RHEA:29091"/>
        <dbReference type="Rhea" id="RHEA-COMP:9565"/>
        <dbReference type="Rhea" id="RHEA-COMP:9566"/>
        <dbReference type="ChEBI" id="CHEBI:15378"/>
        <dbReference type="ChEBI" id="CHEBI:16389"/>
        <dbReference type="ChEBI" id="CHEBI:17976"/>
        <dbReference type="ChEBI" id="CHEBI:57540"/>
        <dbReference type="ChEBI" id="CHEBI:57945"/>
        <dbReference type="EC" id="7.1.1.2"/>
    </reaction>
</comment>
<evidence type="ECO:0000256" key="8">
    <source>
        <dbReference type="ARBA" id="ARBA00022692"/>
    </source>
</evidence>
<feature type="transmembrane region" description="Helical" evidence="17">
    <location>
        <begin position="422"/>
        <end position="445"/>
    </location>
</feature>
<reference evidence="19" key="1">
    <citation type="journal article" date="2018" name="Mol. Phylogenet. Evol.">
        <title>Mitochondrial phylogenomics of the Hymenoptera.</title>
        <authorList>
            <person name="Tang P."/>
            <person name="Zhu J.C."/>
            <person name="Zheng B.Y."/>
            <person name="Wei S.J."/>
            <person name="Sharkey M."/>
            <person name="Chen X.X."/>
            <person name="Vogler A.P."/>
        </authorList>
    </citation>
    <scope>NUCLEOTIDE SEQUENCE</scope>
</reference>
<feature type="transmembrane region" description="Helical" evidence="17">
    <location>
        <begin position="379"/>
        <end position="401"/>
    </location>
</feature>
<organism evidence="19">
    <name type="scientific">Belyta sp. ZJUH_2016005</name>
    <dbReference type="NCBI Taxonomy" id="2491151"/>
    <lineage>
        <taxon>Eukaryota</taxon>
        <taxon>Metazoa</taxon>
        <taxon>Ecdysozoa</taxon>
        <taxon>Arthropoda</taxon>
        <taxon>Hexapoda</taxon>
        <taxon>Insecta</taxon>
        <taxon>Pterygota</taxon>
        <taxon>Neoptera</taxon>
        <taxon>Endopterygota</taxon>
        <taxon>Hymenoptera</taxon>
        <taxon>Apocrita</taxon>
        <taxon>Proctotrupomorpha</taxon>
        <taxon>Diaprioidea</taxon>
        <taxon>Diapriidae</taxon>
        <taxon>Belytinae</taxon>
        <taxon>Belyta</taxon>
    </lineage>
</organism>
<dbReference type="EC" id="7.1.1.2" evidence="4 17"/>
<evidence type="ECO:0000256" key="16">
    <source>
        <dbReference type="ARBA" id="ARBA00049551"/>
    </source>
</evidence>
<keyword evidence="8 17" id="KW-0812">Transmembrane</keyword>
<protein>
    <recommendedName>
        <fullName evidence="5 17">NADH-ubiquinone oxidoreductase chain 4</fullName>
        <ecNumber evidence="4 17">7.1.1.2</ecNumber>
    </recommendedName>
</protein>
<evidence type="ECO:0000259" key="18">
    <source>
        <dbReference type="Pfam" id="PF00361"/>
    </source>
</evidence>
<feature type="transmembrane region" description="Helical" evidence="17">
    <location>
        <begin position="247"/>
        <end position="269"/>
    </location>
</feature>
<proteinExistence type="inferred from homology"/>
<evidence type="ECO:0000256" key="11">
    <source>
        <dbReference type="ARBA" id="ARBA00022989"/>
    </source>
</evidence>
<keyword evidence="13 17" id="KW-0830">Ubiquinone</keyword>
<feature type="transmembrane region" description="Helical" evidence="17">
    <location>
        <begin position="60"/>
        <end position="79"/>
    </location>
</feature>
<keyword evidence="9" id="KW-1278">Translocase</keyword>
<gene>
    <name evidence="19" type="primary">nad4</name>
</gene>
<evidence type="ECO:0000256" key="13">
    <source>
        <dbReference type="ARBA" id="ARBA00023075"/>
    </source>
</evidence>
<evidence type="ECO:0000256" key="6">
    <source>
        <dbReference type="ARBA" id="ARBA00022448"/>
    </source>
</evidence>
<feature type="transmembrane region" description="Helical" evidence="17">
    <location>
        <begin position="214"/>
        <end position="235"/>
    </location>
</feature>
<dbReference type="InterPro" id="IPR001750">
    <property type="entry name" value="ND/Mrp_TM"/>
</dbReference>
<dbReference type="EMBL" id="MG923486">
    <property type="protein sequence ID" value="AZL93124.1"/>
    <property type="molecule type" value="Genomic_DNA"/>
</dbReference>
<feature type="domain" description="NADH:quinone oxidoreductase/Mrp antiporter transmembrane" evidence="18">
    <location>
        <begin position="107"/>
        <end position="389"/>
    </location>
</feature>
<keyword evidence="6 17" id="KW-0813">Transport</keyword>
<evidence type="ECO:0000256" key="3">
    <source>
        <dbReference type="ARBA" id="ARBA00009025"/>
    </source>
</evidence>
<evidence type="ECO:0000256" key="12">
    <source>
        <dbReference type="ARBA" id="ARBA00023027"/>
    </source>
</evidence>
<evidence type="ECO:0000256" key="5">
    <source>
        <dbReference type="ARBA" id="ARBA00021006"/>
    </source>
</evidence>
<keyword evidence="7 17" id="KW-0679">Respiratory chain</keyword>
<keyword evidence="12 17" id="KW-0520">NAD</keyword>
<dbReference type="GO" id="GO:0015990">
    <property type="term" value="P:electron transport coupled proton transport"/>
    <property type="evidence" value="ECO:0007669"/>
    <property type="project" value="TreeGrafter"/>
</dbReference>
<sequence>MMSLIMMLIFMLFLIMVDISFKTLFFSIQIMLVYYIMIFKYIIINKVWLGIYLLLGVDMYSLSMCFLSLWIIMLMLISLKYDIYYNFYMFIILILLLMLVFCFLFMNYLMFYIFFESSMIPTLLLIIGWGGQPERVMAGYYMFIYMMFSSLPMLIIMFMLKNNFISMNYLILMNQYIYYKFFSFLFYFFMIFAFLVKLPMFIFHLWLPKAHVEAPLVGSMVLAGVMLKLGSYGLIRSILMMMNLSMNYNIIFMIMNLWGGVILSLICFIQIDMKMLVAYSSIVHMSVMLIGIFSMMFVGYLGAYLMMIAHGICSSGLFYLVNMNYIRMGSRMFIMNKGLMMFFPNVSLWWFMFCISNMSSPFSLNLFSEIMVLFSIFNYSFFILLLMILIMFFSSLYNIYMYMLINHGKMNFYLNKFYFNSIIEYMVLILHWVPLNLLFLNLFFFI</sequence>
<dbReference type="PRINTS" id="PR01437">
    <property type="entry name" value="NUOXDRDTASE4"/>
</dbReference>
<accession>A0A3S5HLN4</accession>
<dbReference type="GO" id="GO:0048039">
    <property type="term" value="F:ubiquinone binding"/>
    <property type="evidence" value="ECO:0007669"/>
    <property type="project" value="TreeGrafter"/>
</dbReference>
<evidence type="ECO:0000256" key="9">
    <source>
        <dbReference type="ARBA" id="ARBA00022967"/>
    </source>
</evidence>
<geneLocation type="mitochondrion" evidence="19"/>
<keyword evidence="10 17" id="KW-0249">Electron transport</keyword>
<feature type="transmembrane region" description="Helical" evidence="17">
    <location>
        <begin position="304"/>
        <end position="326"/>
    </location>
</feature>
<feature type="transmembrane region" description="Helical" evidence="17">
    <location>
        <begin position="338"/>
        <end position="359"/>
    </location>
</feature>